<dbReference type="GO" id="GO:0006313">
    <property type="term" value="P:DNA transposition"/>
    <property type="evidence" value="ECO:0007669"/>
    <property type="project" value="InterPro"/>
</dbReference>
<dbReference type="InterPro" id="IPR052715">
    <property type="entry name" value="RAYT_transposase"/>
</dbReference>
<gene>
    <name evidence="3" type="ORF">DWB61_05535</name>
</gene>
<feature type="compositionally biased region" description="Polar residues" evidence="1">
    <location>
        <begin position="100"/>
        <end position="110"/>
    </location>
</feature>
<feature type="region of interest" description="Disordered" evidence="1">
    <location>
        <begin position="97"/>
        <end position="124"/>
    </location>
</feature>
<dbReference type="InterPro" id="IPR036515">
    <property type="entry name" value="Transposase_17_sf"/>
</dbReference>
<evidence type="ECO:0000256" key="1">
    <source>
        <dbReference type="SAM" id="MobiDB-lite"/>
    </source>
</evidence>
<dbReference type="PANTHER" id="PTHR36966:SF1">
    <property type="entry name" value="REP-ASSOCIATED TYROSINE TRANSPOSASE"/>
    <property type="match status" value="1"/>
</dbReference>
<feature type="domain" description="Transposase IS200-like" evidence="2">
    <location>
        <begin position="21"/>
        <end position="192"/>
    </location>
</feature>
<evidence type="ECO:0000313" key="3">
    <source>
        <dbReference type="EMBL" id="RRG22901.1"/>
    </source>
</evidence>
<comment type="caution">
    <text evidence="3">The sequence shown here is derived from an EMBL/GenBank/DDBJ whole genome shotgun (WGS) entry which is preliminary data.</text>
</comment>
<dbReference type="EMBL" id="QQWG01000004">
    <property type="protein sequence ID" value="RRG22901.1"/>
    <property type="molecule type" value="Genomic_DNA"/>
</dbReference>
<dbReference type="GO" id="GO:0043565">
    <property type="term" value="F:sequence-specific DNA binding"/>
    <property type="evidence" value="ECO:0007669"/>
    <property type="project" value="TreeGrafter"/>
</dbReference>
<reference evidence="3 4" key="1">
    <citation type="submission" date="2018-07" db="EMBL/GenBank/DDBJ databases">
        <title>Draft genome sequence of Ancylomarina sp. M1P.</title>
        <authorList>
            <person name="Yadav S."/>
            <person name="Villanueva L."/>
            <person name="Damste J.S.S."/>
        </authorList>
    </citation>
    <scope>NUCLEOTIDE SEQUENCE [LARGE SCALE GENOMIC DNA]</scope>
    <source>
        <strain evidence="3 4">M1P</strain>
    </source>
</reference>
<dbReference type="Proteomes" id="UP000285794">
    <property type="component" value="Unassembled WGS sequence"/>
</dbReference>
<evidence type="ECO:0000313" key="4">
    <source>
        <dbReference type="Proteomes" id="UP000285794"/>
    </source>
</evidence>
<dbReference type="InterPro" id="IPR002686">
    <property type="entry name" value="Transposase_17"/>
</dbReference>
<dbReference type="RefSeq" id="WP_125029901.1">
    <property type="nucleotide sequence ID" value="NZ_JAPXVP010000004.1"/>
</dbReference>
<keyword evidence="4" id="KW-1185">Reference proteome</keyword>
<protein>
    <recommendedName>
        <fullName evidence="2">Transposase IS200-like domain-containing protein</fullName>
    </recommendedName>
</protein>
<organism evidence="3 4">
    <name type="scientific">Ancylomarina euxinus</name>
    <dbReference type="NCBI Taxonomy" id="2283627"/>
    <lineage>
        <taxon>Bacteria</taxon>
        <taxon>Pseudomonadati</taxon>
        <taxon>Bacteroidota</taxon>
        <taxon>Bacteroidia</taxon>
        <taxon>Marinilabiliales</taxon>
        <taxon>Marinifilaceae</taxon>
        <taxon>Ancylomarina</taxon>
    </lineage>
</organism>
<dbReference type="SMART" id="SM01321">
    <property type="entry name" value="Y1_Tnp"/>
    <property type="match status" value="1"/>
</dbReference>
<dbReference type="PANTHER" id="PTHR36966">
    <property type="entry name" value="REP-ASSOCIATED TYROSINE TRANSPOSASE"/>
    <property type="match status" value="1"/>
</dbReference>
<dbReference type="OrthoDB" id="9794403at2"/>
<name>A0A425Y435_9BACT</name>
<dbReference type="Gene3D" id="3.30.70.1290">
    <property type="entry name" value="Transposase IS200-like"/>
    <property type="match status" value="1"/>
</dbReference>
<accession>A0A425Y435</accession>
<proteinExistence type="predicted"/>
<dbReference type="AlphaFoldDB" id="A0A425Y435"/>
<dbReference type="SUPFAM" id="SSF143422">
    <property type="entry name" value="Transposase IS200-like"/>
    <property type="match status" value="1"/>
</dbReference>
<evidence type="ECO:0000259" key="2">
    <source>
        <dbReference type="SMART" id="SM01321"/>
    </source>
</evidence>
<dbReference type="GO" id="GO:0004803">
    <property type="term" value="F:transposase activity"/>
    <property type="evidence" value="ECO:0007669"/>
    <property type="project" value="InterPro"/>
</dbReference>
<sequence length="208" mass="24187">MTKFQNRYRIESHRKPGWNYADAGDYFITICIDQMQCILGAVKHSKMELNRFGEIVQAELIKSVDIRKELQLGEFVIMPNHIHAIIILIDDTAETHGHASVNSPNSNTAETHGRASVNDDEQKPFRRPKSISSFVAGFKSAVVSAVDDYIDEQSLDIPKYNRKNKFWQSNYHDHIIRDWEEYHRIVQYIKNNPSKWDQENNPQCLVNL</sequence>